<reference evidence="1" key="1">
    <citation type="journal article" date="2014" name="Front. Microbiol.">
        <title>High frequency of phylogenetically diverse reductive dehalogenase-homologous genes in deep subseafloor sedimentary metagenomes.</title>
        <authorList>
            <person name="Kawai M."/>
            <person name="Futagami T."/>
            <person name="Toyoda A."/>
            <person name="Takaki Y."/>
            <person name="Nishi S."/>
            <person name="Hori S."/>
            <person name="Arai W."/>
            <person name="Tsubouchi T."/>
            <person name="Morono Y."/>
            <person name="Uchiyama I."/>
            <person name="Ito T."/>
            <person name="Fujiyama A."/>
            <person name="Inagaki F."/>
            <person name="Takami H."/>
        </authorList>
    </citation>
    <scope>NUCLEOTIDE SEQUENCE</scope>
    <source>
        <strain evidence="1">Expedition CK06-06</strain>
    </source>
</reference>
<proteinExistence type="predicted"/>
<protein>
    <submittedName>
        <fullName evidence="1">Uncharacterized protein</fullName>
    </submittedName>
</protein>
<dbReference type="EMBL" id="BARW01007234">
    <property type="protein sequence ID" value="GAI85930.1"/>
    <property type="molecule type" value="Genomic_DNA"/>
</dbReference>
<organism evidence="1">
    <name type="scientific">marine sediment metagenome</name>
    <dbReference type="NCBI Taxonomy" id="412755"/>
    <lineage>
        <taxon>unclassified sequences</taxon>
        <taxon>metagenomes</taxon>
        <taxon>ecological metagenomes</taxon>
    </lineage>
</organism>
<comment type="caution">
    <text evidence="1">The sequence shown here is derived from an EMBL/GenBank/DDBJ whole genome shotgun (WGS) entry which is preliminary data.</text>
</comment>
<sequence>MSNIRLRIVNDSDEDIELRLRFFLRYFDQVIRTYADEDIIVPANEHSPEIGPFEEYPIESTYPSAGKYTFVARILSLREEDKGTELDHKTKVFYLEEDPPMRGLFERCEAVGLPNEEPIKYLIGYSDIGGERGLILNYNISHPTYDTVAESLEDLAEHILRIASHETCRYDLLQQTPALFEGVNRENSEEILKREREIVGEILYRFHRREI</sequence>
<dbReference type="AlphaFoldDB" id="X1TEB4"/>
<accession>X1TEB4</accession>
<evidence type="ECO:0000313" key="1">
    <source>
        <dbReference type="EMBL" id="GAI85930.1"/>
    </source>
</evidence>
<gene>
    <name evidence="1" type="ORF">S12H4_15106</name>
</gene>
<name>X1TEB4_9ZZZZ</name>